<dbReference type="InterPro" id="IPR003591">
    <property type="entry name" value="Leu-rich_rpt_typical-subtyp"/>
</dbReference>
<dbReference type="InterPro" id="IPR056291">
    <property type="entry name" value="MORN_DRC7"/>
</dbReference>
<reference evidence="9 10" key="1">
    <citation type="journal article" date="2024" name="Nat. Commun.">
        <title>Phylogenomics reveals the evolutionary origins of lichenization in chlorophyte algae.</title>
        <authorList>
            <person name="Puginier C."/>
            <person name="Libourel C."/>
            <person name="Otte J."/>
            <person name="Skaloud P."/>
            <person name="Haon M."/>
            <person name="Grisel S."/>
            <person name="Petersen M."/>
            <person name="Berrin J.G."/>
            <person name="Delaux P.M."/>
            <person name="Dal Grande F."/>
            <person name="Keller J."/>
        </authorList>
    </citation>
    <scope>NUCLEOTIDE SEQUENCE [LARGE SCALE GENOMIC DNA]</scope>
    <source>
        <strain evidence="9 10">SAG 2043</strain>
    </source>
</reference>
<dbReference type="SUPFAM" id="SSF117281">
    <property type="entry name" value="Kelch motif"/>
    <property type="match status" value="1"/>
</dbReference>
<dbReference type="EMBL" id="JALJOR010000009">
    <property type="protein sequence ID" value="KAK9811814.1"/>
    <property type="molecule type" value="Genomic_DNA"/>
</dbReference>
<dbReference type="Pfam" id="PF13855">
    <property type="entry name" value="LRR_8"/>
    <property type="match status" value="1"/>
</dbReference>
<protein>
    <submittedName>
        <fullName evidence="9">Uncharacterized protein</fullName>
    </submittedName>
</protein>
<evidence type="ECO:0000256" key="6">
    <source>
        <dbReference type="SAM" id="MobiDB-lite"/>
    </source>
</evidence>
<comment type="subcellular location">
    <subcellularLocation>
        <location evidence="1">Cytoplasm</location>
        <location evidence="1">Cytoskeleton</location>
        <location evidence="1">Cilium axoneme</location>
    </subcellularLocation>
</comment>
<dbReference type="InterPro" id="IPR001611">
    <property type="entry name" value="Leu-rich_rpt"/>
</dbReference>
<dbReference type="InterPro" id="IPR033551">
    <property type="entry name" value="DRC7/lobo"/>
</dbReference>
<evidence type="ECO:0000313" key="9">
    <source>
        <dbReference type="EMBL" id="KAK9811814.1"/>
    </source>
</evidence>
<organism evidence="9 10">
    <name type="scientific">[Myrmecia] bisecta</name>
    <dbReference type="NCBI Taxonomy" id="41462"/>
    <lineage>
        <taxon>Eukaryota</taxon>
        <taxon>Viridiplantae</taxon>
        <taxon>Chlorophyta</taxon>
        <taxon>core chlorophytes</taxon>
        <taxon>Trebouxiophyceae</taxon>
        <taxon>Trebouxiales</taxon>
        <taxon>Trebouxiaceae</taxon>
        <taxon>Myrmecia</taxon>
    </lineage>
</organism>
<dbReference type="GO" id="GO:0031514">
    <property type="term" value="C:motile cilium"/>
    <property type="evidence" value="ECO:0007669"/>
    <property type="project" value="TreeGrafter"/>
</dbReference>
<dbReference type="Proteomes" id="UP001489004">
    <property type="component" value="Unassembled WGS sequence"/>
</dbReference>
<comment type="caution">
    <text evidence="9">The sequence shown here is derived from an EMBL/GenBank/DDBJ whole genome shotgun (WGS) entry which is preliminary data.</text>
</comment>
<evidence type="ECO:0000256" key="1">
    <source>
        <dbReference type="ARBA" id="ARBA00004430"/>
    </source>
</evidence>
<dbReference type="PANTHER" id="PTHR35249:SF2">
    <property type="entry name" value="DYNEIN REGULATORY COMPLEX SUBUNIT 7"/>
    <property type="match status" value="1"/>
</dbReference>
<keyword evidence="5" id="KW-0206">Cytoskeleton</keyword>
<dbReference type="InterPro" id="IPR056292">
    <property type="entry name" value="DRC7_C"/>
</dbReference>
<evidence type="ECO:0000259" key="8">
    <source>
        <dbReference type="Pfam" id="PF24671"/>
    </source>
</evidence>
<dbReference type="SMART" id="SM00365">
    <property type="entry name" value="LRR_SD22"/>
    <property type="match status" value="4"/>
</dbReference>
<dbReference type="SUPFAM" id="SSF52058">
    <property type="entry name" value="L domain-like"/>
    <property type="match status" value="1"/>
</dbReference>
<accession>A0AAW1PV69</accession>
<dbReference type="GO" id="GO:0048870">
    <property type="term" value="P:cell motility"/>
    <property type="evidence" value="ECO:0007669"/>
    <property type="project" value="TreeGrafter"/>
</dbReference>
<dbReference type="GO" id="GO:0005930">
    <property type="term" value="C:axoneme"/>
    <property type="evidence" value="ECO:0007669"/>
    <property type="project" value="UniProtKB-SubCell"/>
</dbReference>
<evidence type="ECO:0000256" key="2">
    <source>
        <dbReference type="ARBA" id="ARBA00022490"/>
    </source>
</evidence>
<keyword evidence="3" id="KW-0433">Leucine-rich repeat</keyword>
<keyword evidence="2" id="KW-0963">Cytoplasm</keyword>
<dbReference type="Pfam" id="PF24671">
    <property type="entry name" value="DRC7_C"/>
    <property type="match status" value="1"/>
</dbReference>
<feature type="region of interest" description="Disordered" evidence="6">
    <location>
        <begin position="955"/>
        <end position="1024"/>
    </location>
</feature>
<dbReference type="Gene3D" id="3.80.10.10">
    <property type="entry name" value="Ribonuclease Inhibitor"/>
    <property type="match status" value="1"/>
</dbReference>
<dbReference type="Pfam" id="PF24667">
    <property type="entry name" value="MORN_DRC7"/>
    <property type="match status" value="1"/>
</dbReference>
<keyword evidence="10" id="KW-1185">Reference proteome</keyword>
<feature type="domain" description="Dynein regulatory complex subunit 7 C-terminal" evidence="8">
    <location>
        <begin position="1400"/>
        <end position="1505"/>
    </location>
</feature>
<feature type="domain" description="Dynein regulatory complex subunit 7 MORN" evidence="7">
    <location>
        <begin position="1080"/>
        <end position="1357"/>
    </location>
</feature>
<dbReference type="SMART" id="SM00369">
    <property type="entry name" value="LRR_TYP"/>
    <property type="match status" value="6"/>
</dbReference>
<evidence type="ECO:0000259" key="7">
    <source>
        <dbReference type="Pfam" id="PF24667"/>
    </source>
</evidence>
<dbReference type="Gene3D" id="2.120.10.80">
    <property type="entry name" value="Kelch-type beta propeller"/>
    <property type="match status" value="2"/>
</dbReference>
<evidence type="ECO:0000256" key="5">
    <source>
        <dbReference type="ARBA" id="ARBA00023212"/>
    </source>
</evidence>
<dbReference type="Pfam" id="PF13516">
    <property type="entry name" value="LRR_6"/>
    <property type="match status" value="1"/>
</dbReference>
<name>A0AAW1PV69_9CHLO</name>
<evidence type="ECO:0000256" key="4">
    <source>
        <dbReference type="ARBA" id="ARBA00022737"/>
    </source>
</evidence>
<feature type="compositionally biased region" description="Basic and acidic residues" evidence="6">
    <location>
        <begin position="955"/>
        <end position="965"/>
    </location>
</feature>
<dbReference type="PROSITE" id="PS51450">
    <property type="entry name" value="LRR"/>
    <property type="match status" value="3"/>
</dbReference>
<gene>
    <name evidence="9" type="ORF">WJX72_010643</name>
</gene>
<dbReference type="Pfam" id="PF24681">
    <property type="entry name" value="Kelch_KLHDC2_KLHL20_DRC7"/>
    <property type="match status" value="1"/>
</dbReference>
<dbReference type="InterPro" id="IPR032675">
    <property type="entry name" value="LRR_dom_sf"/>
</dbReference>
<dbReference type="SMART" id="SM00364">
    <property type="entry name" value="LRR_BAC"/>
    <property type="match status" value="6"/>
</dbReference>
<dbReference type="PANTHER" id="PTHR35249">
    <property type="entry name" value="DYNEIN REGULATORY COMPLEX SUBUNIT 7"/>
    <property type="match status" value="1"/>
</dbReference>
<keyword evidence="4" id="KW-0677">Repeat</keyword>
<sequence length="1508" mass="169916">MAVVELTSQLFSERLEECRTTYKLNVGYAALTTLPSGFVEQVKKYNTHLLELELSSNQLTDLPSDLSELQHLRVIRLKYNSLVKLPDVLTRLPRLEILELSGNQITSLDDAVLCHLQNVRELDLSGNNLTDLGEGLTLMPNLAMLQLENNRIEALPEAMGNCRSLIKLDVSTNNLRHLPDSMAKLRKIQRLDCANNMLRRVPPAMGNLKTLKEFDLRYNNLDEPYKLKSEEGLSRLLAFLREEEERERLEEIERLKPVGAVVGSYTEYRCKAEPAQLVKLEDGSQRVVDNRCWIRSGHSMTQAGSLLYCFGGLLLRDGTKSNECYWMTTDRMEWHLQPTTGDKPAPRDGHSAVFDDTNNRLVVFGGRNQDRRRLGDVYYLDIATWTWHKADLEGGGPSPRAEAGAVHLEGHMYVFGGHGAGARLNDLHVLDLATWRWEQPTTSGTAPSPRQAPALALQGPQLYVHGGRNNFVLEDLWVLDLLTKEWSEVLASGSTPPARHGHIATVHADSLYLYGGYDDLGGYSDTLYTLPLSYGMPLASARRCWTELISELQYNCCRSATFHNGQLSIYQVGSPSLGFGLSDDSEKGMVAWDVFKCAKLADLKVAEVDEEASRAQNAKLLHITHCMTSMASKLPHSYTTNSPKELRMLEYLDQYTHMFKELYPQRRPLFITPKNECGMRKFVCTTLRPTQLPFTEFTELDGIIQAMADYLAFEPLDNPVHMPEYLPSPTSVINWQGGDSFDMANVLCSLLLGAGYDAYVAVGYAPLAITSNDQSQACCPALQPVHPTLASSMAVGASTSKKEDKSKACKYTIKNTAKLQSAFWQAMQTNGKENMPQRPAGMVPETGPPASVHAASDSTKRNLVHAWVVILAGKREVAEHLMIEPSTGRQYAVASAPYYGIEFMWNHQNYWVCMQMPEQHSDSRADPCHISYDLIDTTKWERVLEDSLQQFRHSDDFDVDSERSGASEAGPGSLMHTGRSMSSMPKSPGSVLAKAATPRSAGGRSEQGRRPTSSASTLAGADGKPASARASAAYATESVASDGCSEGEEMYVEEGHVPDMPPSWLPRILLARDMLDMRCPKGAKTTAYHRCQHEIFALFGECSRWDGMVERLQVYEDDARSVIGETLERYQRRRDRLRERRILPQQDSVQESFDPGASFGLKELLVVKGERRRMTFYPAARLDGLVCREEQIGSCMNESFTGRDDRLIQRSVRYGSLPAANGGSNDRELRGRGKVRGEDAARPVLKLTEVYARQPGRQVEEDVAKRTFLVDCGQIRLDFHYDTEQISHSSRVFTREGLRQLVQVDPLAQPPAPAALLEEYQRWAAAEKECLQSVRESEREVKEVLSTRERQEKEIKLVTPYYDIVRETGGDSDDEVEEEEATEANYLTPFLPPGAPAQVLTQQEALEVREKCLKALKDRLVERANIIQARHDEERATLNKRQANFQRDRDQMTREEEEEYERACEESMFRIHILDKRLKRHEEQALQKYYELDNKLRHDARLAILKTE</sequence>
<dbReference type="InterPro" id="IPR015915">
    <property type="entry name" value="Kelch-typ_b-propeller"/>
</dbReference>
<proteinExistence type="predicted"/>
<evidence type="ECO:0000313" key="10">
    <source>
        <dbReference type="Proteomes" id="UP001489004"/>
    </source>
</evidence>
<evidence type="ECO:0000256" key="3">
    <source>
        <dbReference type="ARBA" id="ARBA00022614"/>
    </source>
</evidence>